<proteinExistence type="predicted"/>
<dbReference type="EMBL" id="CP098242">
    <property type="protein sequence ID" value="WAW09819.1"/>
    <property type="molecule type" value="Genomic_DNA"/>
</dbReference>
<dbReference type="AlphaFoldDB" id="A0A9E9LYJ2"/>
<dbReference type="Pfam" id="PF08238">
    <property type="entry name" value="Sel1"/>
    <property type="match status" value="10"/>
</dbReference>
<reference evidence="2" key="1">
    <citation type="journal article" date="2022" name="Front. Microbiol.">
        <title>New perspectives on an old grouping: The genomic and phenotypic variability of Oxalobacter formigenes and the implications for calcium oxalate stone prevention.</title>
        <authorList>
            <person name="Chmiel J.A."/>
            <person name="Carr C."/>
            <person name="Stuivenberg G.A."/>
            <person name="Venema R."/>
            <person name="Chanyi R.M."/>
            <person name="Al K.F."/>
            <person name="Giguere D."/>
            <person name="Say H."/>
            <person name="Akouris P.P."/>
            <person name="Dominguez Romero S.A."/>
            <person name="Kwong A."/>
            <person name="Tai V."/>
            <person name="Koval S.F."/>
            <person name="Razvi H."/>
            <person name="Bjazevic J."/>
            <person name="Burton J.P."/>
        </authorList>
    </citation>
    <scope>NUCLEOTIDE SEQUENCE</scope>
    <source>
        <strain evidence="2">WoOx3</strain>
    </source>
</reference>
<dbReference type="InterPro" id="IPR011990">
    <property type="entry name" value="TPR-like_helical_dom_sf"/>
</dbReference>
<dbReference type="Proteomes" id="UP001156215">
    <property type="component" value="Chromosome"/>
</dbReference>
<evidence type="ECO:0000256" key="1">
    <source>
        <dbReference type="SAM" id="SignalP"/>
    </source>
</evidence>
<feature type="signal peptide" evidence="1">
    <location>
        <begin position="1"/>
        <end position="29"/>
    </location>
</feature>
<accession>A0A9E9LYJ2</accession>
<feature type="chain" id="PRO_5038870486" evidence="1">
    <location>
        <begin position="30"/>
        <end position="525"/>
    </location>
</feature>
<dbReference type="Gene3D" id="1.25.40.10">
    <property type="entry name" value="Tetratricopeptide repeat domain"/>
    <property type="match status" value="3"/>
</dbReference>
<dbReference type="PANTHER" id="PTHR11102">
    <property type="entry name" value="SEL-1-LIKE PROTEIN"/>
    <property type="match status" value="1"/>
</dbReference>
<protein>
    <submittedName>
        <fullName evidence="2">SEL1-like repeat protein</fullName>
    </submittedName>
</protein>
<gene>
    <name evidence="2" type="ORF">NB640_11445</name>
</gene>
<dbReference type="RefSeq" id="WP_269308823.1">
    <property type="nucleotide sequence ID" value="NZ_CP098242.1"/>
</dbReference>
<sequence length="525" mass="57170">MDRPVGIGVRKAVMLWGLALLMSAPFAWAQGGKTMDTKGLSPAALSIFKQQASPATLAKKADKGDDNAALMLGYMYRLGHKVKKDPAKAVQWFKKSADKGNAEGQLQMAIMYAAGEGVKQDYDAMRRWLQKSAENGYGLSQFQLGLLYAKGITVEQDIAVARMWLGFAAEQPGDIGQMAKTVLDTMREEASVAGLDFIAMPLWVSTAEKYGKALASLQAGADKGDARSQYLLGLVFNWLGDSDPANRMNVFYREAAQLFRRAAEQSHPPAQYLLGMAYFDGKGVADDDEQAVSWVDKAAELGYAPAQVALGAWYDGAHPRRDPELARLWYERAKAKRNWYGKAYFIEEELIASAPGKRDMPVKQWDARDQYVMALAYEKGAGVPADPEQAVAWYRLAASGLLVPAQRRLGLAYLEGRGVAADAAEAATWLSLAAEQGDAEAEAALGTLYATGKGVSSDEKKAFALYEKAADEGIARAQEGLGMMYRDGRGVKKDRAKALKWFEQAAVTSGTATEQMLMIMQETAK</sequence>
<dbReference type="InterPro" id="IPR050767">
    <property type="entry name" value="Sel1_AlgK"/>
</dbReference>
<dbReference type="PANTHER" id="PTHR11102:SF160">
    <property type="entry name" value="ERAD-ASSOCIATED E3 UBIQUITIN-PROTEIN LIGASE COMPONENT HRD3"/>
    <property type="match status" value="1"/>
</dbReference>
<dbReference type="SMART" id="SM00671">
    <property type="entry name" value="SEL1"/>
    <property type="match status" value="10"/>
</dbReference>
<organism evidence="2 3">
    <name type="scientific">Oxalobacter vibrioformis</name>
    <dbReference type="NCBI Taxonomy" id="933080"/>
    <lineage>
        <taxon>Bacteria</taxon>
        <taxon>Pseudomonadati</taxon>
        <taxon>Pseudomonadota</taxon>
        <taxon>Betaproteobacteria</taxon>
        <taxon>Burkholderiales</taxon>
        <taxon>Oxalobacteraceae</taxon>
        <taxon>Oxalobacter</taxon>
    </lineage>
</organism>
<keyword evidence="1" id="KW-0732">Signal</keyword>
<keyword evidence="3" id="KW-1185">Reference proteome</keyword>
<evidence type="ECO:0000313" key="3">
    <source>
        <dbReference type="Proteomes" id="UP001156215"/>
    </source>
</evidence>
<name>A0A9E9LYJ2_9BURK</name>
<dbReference type="KEGG" id="ovb:NB640_11445"/>
<evidence type="ECO:0000313" key="2">
    <source>
        <dbReference type="EMBL" id="WAW09819.1"/>
    </source>
</evidence>
<dbReference type="InterPro" id="IPR006597">
    <property type="entry name" value="Sel1-like"/>
</dbReference>
<dbReference type="SUPFAM" id="SSF81901">
    <property type="entry name" value="HCP-like"/>
    <property type="match status" value="3"/>
</dbReference>